<dbReference type="AlphaFoldDB" id="W1NJX0"/>
<dbReference type="HOGENOM" id="CLU_2815783_0_0_1"/>
<sequence>MYPLVHRRAVRWLRSSSRPSFDPLAIDLLAIVVVDGEEPLEEGEIAPEALENLDGGGDGSEDALQNL</sequence>
<name>W1NJX0_AMBTC</name>
<reference evidence="3" key="1">
    <citation type="journal article" date="2013" name="Science">
        <title>The Amborella genome and the evolution of flowering plants.</title>
        <authorList>
            <consortium name="Amborella Genome Project"/>
        </authorList>
    </citation>
    <scope>NUCLEOTIDE SEQUENCE [LARGE SCALE GENOMIC DNA]</scope>
</reference>
<feature type="region of interest" description="Disordered" evidence="1">
    <location>
        <begin position="48"/>
        <end position="67"/>
    </location>
</feature>
<keyword evidence="3" id="KW-1185">Reference proteome</keyword>
<accession>W1NJX0</accession>
<evidence type="ECO:0000256" key="1">
    <source>
        <dbReference type="SAM" id="MobiDB-lite"/>
    </source>
</evidence>
<dbReference type="EMBL" id="KI397474">
    <property type="protein sequence ID" value="ERM95736.1"/>
    <property type="molecule type" value="Genomic_DNA"/>
</dbReference>
<evidence type="ECO:0000313" key="3">
    <source>
        <dbReference type="Proteomes" id="UP000017836"/>
    </source>
</evidence>
<dbReference type="Gramene" id="ERM95736">
    <property type="protein sequence ID" value="ERM95736"/>
    <property type="gene ID" value="AMTR_s00023p00241850"/>
</dbReference>
<organism evidence="2 3">
    <name type="scientific">Amborella trichopoda</name>
    <dbReference type="NCBI Taxonomy" id="13333"/>
    <lineage>
        <taxon>Eukaryota</taxon>
        <taxon>Viridiplantae</taxon>
        <taxon>Streptophyta</taxon>
        <taxon>Embryophyta</taxon>
        <taxon>Tracheophyta</taxon>
        <taxon>Spermatophyta</taxon>
        <taxon>Magnoliopsida</taxon>
        <taxon>Amborellales</taxon>
        <taxon>Amborellaceae</taxon>
        <taxon>Amborella</taxon>
    </lineage>
</organism>
<protein>
    <submittedName>
        <fullName evidence="2">Uncharacterized protein</fullName>
    </submittedName>
</protein>
<proteinExistence type="predicted"/>
<gene>
    <name evidence="2" type="ORF">AMTR_s00023p00241850</name>
</gene>
<evidence type="ECO:0000313" key="2">
    <source>
        <dbReference type="EMBL" id="ERM95736.1"/>
    </source>
</evidence>
<dbReference type="Proteomes" id="UP000017836">
    <property type="component" value="Unassembled WGS sequence"/>
</dbReference>